<keyword evidence="2" id="KW-0285">Flavoprotein</keyword>
<evidence type="ECO:0000256" key="5">
    <source>
        <dbReference type="SAM" id="SignalP"/>
    </source>
</evidence>
<comment type="similarity">
    <text evidence="1">Belongs to the FMO family.</text>
</comment>
<evidence type="ECO:0000313" key="7">
    <source>
        <dbReference type="Proteomes" id="UP000824998"/>
    </source>
</evidence>
<organism evidence="6 7">
    <name type="scientific">Amylocarpus encephaloides</name>
    <dbReference type="NCBI Taxonomy" id="45428"/>
    <lineage>
        <taxon>Eukaryota</taxon>
        <taxon>Fungi</taxon>
        <taxon>Dikarya</taxon>
        <taxon>Ascomycota</taxon>
        <taxon>Pezizomycotina</taxon>
        <taxon>Leotiomycetes</taxon>
        <taxon>Helotiales</taxon>
        <taxon>Helotiales incertae sedis</taxon>
        <taxon>Amylocarpus</taxon>
    </lineage>
</organism>
<dbReference type="OrthoDB" id="66881at2759"/>
<name>A0A9P7YTX5_9HELO</name>
<comment type="caution">
    <text evidence="6">The sequence shown here is derived from an EMBL/GenBank/DDBJ whole genome shotgun (WGS) entry which is preliminary data.</text>
</comment>
<evidence type="ECO:0000256" key="2">
    <source>
        <dbReference type="ARBA" id="ARBA00022630"/>
    </source>
</evidence>
<proteinExistence type="inferred from homology"/>
<dbReference type="SUPFAM" id="SSF51905">
    <property type="entry name" value="FAD/NAD(P)-binding domain"/>
    <property type="match status" value="1"/>
</dbReference>
<dbReference type="EMBL" id="MU251363">
    <property type="protein sequence ID" value="KAG9239013.1"/>
    <property type="molecule type" value="Genomic_DNA"/>
</dbReference>
<feature type="chain" id="PRO_5040345526" description="FAD/NAD(P)-binding domain-containing protein" evidence="5">
    <location>
        <begin position="31"/>
        <end position="507"/>
    </location>
</feature>
<dbReference type="AlphaFoldDB" id="A0A9P7YTX5"/>
<dbReference type="Gene3D" id="3.50.50.60">
    <property type="entry name" value="FAD/NAD(P)-binding domain"/>
    <property type="match status" value="1"/>
</dbReference>
<keyword evidence="7" id="KW-1185">Reference proteome</keyword>
<dbReference type="PANTHER" id="PTHR23023">
    <property type="entry name" value="DIMETHYLANILINE MONOOXYGENASE"/>
    <property type="match status" value="1"/>
</dbReference>
<evidence type="ECO:0000256" key="1">
    <source>
        <dbReference type="ARBA" id="ARBA00009183"/>
    </source>
</evidence>
<evidence type="ECO:0000256" key="3">
    <source>
        <dbReference type="ARBA" id="ARBA00022827"/>
    </source>
</evidence>
<sequence>MENPIFHPFMFLYQLLQLLLDNILSAPAEGATLDRPKIAIIGAGLTGVSAATHCVGHGFDVRIFEAGPREQLGGIWSRAKNTSDLHIHSLMYRFRPSVQWNGGYPNSQQIVSQITELWKRYKLEDKTKFNTKVERVYRYGKGRWIINNITEGYFEGVIVAVGACGENRVPLIPGQENFKGERYHSSDLTGKEAKEKTVIVIGDGASAVEALEFAAHEEASKIYILSRSDKWIIPRNVIADIVLALNIFDGETILAWIPEILLRKFFYRDIEDLASTHQRPFTDTPMINSGVMNKIRSGQAEWLHGDVKGFTEEGIRFNQRSKGVPKGGPGREYLIKGDIVVMATGYERPSLNFLTADNFRDPYQPPNWYLQAFPPSHPTICCNNCTYLNAIGTAGNWHTGIYTRILLMFLSDPLPSPRPYWMELWIDTTCTLKKLAPKGAFDFVAYLELVWWLAFYIVLNPSRWKWAFFVLFGVDIGLPRVVEAKDELGYWMGGMRNKNSYDIDNRF</sequence>
<reference evidence="6" key="1">
    <citation type="journal article" date="2021" name="IMA Fungus">
        <title>Genomic characterization of three marine fungi, including Emericellopsis atlantica sp. nov. with signatures of a generalist lifestyle and marine biomass degradation.</title>
        <authorList>
            <person name="Hagestad O.C."/>
            <person name="Hou L."/>
            <person name="Andersen J.H."/>
            <person name="Hansen E.H."/>
            <person name="Altermark B."/>
            <person name="Li C."/>
            <person name="Kuhnert E."/>
            <person name="Cox R.J."/>
            <person name="Crous P.W."/>
            <person name="Spatafora J.W."/>
            <person name="Lail K."/>
            <person name="Amirebrahimi M."/>
            <person name="Lipzen A."/>
            <person name="Pangilinan J."/>
            <person name="Andreopoulos W."/>
            <person name="Hayes R.D."/>
            <person name="Ng V."/>
            <person name="Grigoriev I.V."/>
            <person name="Jackson S.A."/>
            <person name="Sutton T.D.S."/>
            <person name="Dobson A.D.W."/>
            <person name="Rama T."/>
        </authorList>
    </citation>
    <scope>NUCLEOTIDE SEQUENCE</scope>
    <source>
        <strain evidence="6">TRa018bII</strain>
    </source>
</reference>
<dbReference type="InterPro" id="IPR050346">
    <property type="entry name" value="FMO-like"/>
</dbReference>
<evidence type="ECO:0000256" key="4">
    <source>
        <dbReference type="ARBA" id="ARBA00023002"/>
    </source>
</evidence>
<dbReference type="Pfam" id="PF00743">
    <property type="entry name" value="FMO-like"/>
    <property type="match status" value="1"/>
</dbReference>
<dbReference type="InterPro" id="IPR020946">
    <property type="entry name" value="Flavin_mOase-like"/>
</dbReference>
<dbReference type="Proteomes" id="UP000824998">
    <property type="component" value="Unassembled WGS sequence"/>
</dbReference>
<keyword evidence="4" id="KW-0560">Oxidoreductase</keyword>
<keyword evidence="5" id="KW-0732">Signal</keyword>
<accession>A0A9P7YTX5</accession>
<gene>
    <name evidence="6" type="ORF">BJ875DRAFT_366794</name>
</gene>
<feature type="signal peptide" evidence="5">
    <location>
        <begin position="1"/>
        <end position="30"/>
    </location>
</feature>
<dbReference type="PRINTS" id="PR00469">
    <property type="entry name" value="PNDRDTASEII"/>
</dbReference>
<evidence type="ECO:0008006" key="8">
    <source>
        <dbReference type="Google" id="ProtNLM"/>
    </source>
</evidence>
<protein>
    <recommendedName>
        <fullName evidence="8">FAD/NAD(P)-binding domain-containing protein</fullName>
    </recommendedName>
</protein>
<dbReference type="InterPro" id="IPR036188">
    <property type="entry name" value="FAD/NAD-bd_sf"/>
</dbReference>
<dbReference type="GO" id="GO:0004499">
    <property type="term" value="F:N,N-dimethylaniline monooxygenase activity"/>
    <property type="evidence" value="ECO:0007669"/>
    <property type="project" value="InterPro"/>
</dbReference>
<dbReference type="GO" id="GO:0050660">
    <property type="term" value="F:flavin adenine dinucleotide binding"/>
    <property type="evidence" value="ECO:0007669"/>
    <property type="project" value="InterPro"/>
</dbReference>
<keyword evidence="3" id="KW-0274">FAD</keyword>
<evidence type="ECO:0000313" key="6">
    <source>
        <dbReference type="EMBL" id="KAG9239013.1"/>
    </source>
</evidence>
<dbReference type="GO" id="GO:0050661">
    <property type="term" value="F:NADP binding"/>
    <property type="evidence" value="ECO:0007669"/>
    <property type="project" value="InterPro"/>
</dbReference>